<gene>
    <name evidence="1" type="ORF">mRhiFer1_010204</name>
</gene>
<evidence type="ECO:0000313" key="2">
    <source>
        <dbReference type="Proteomes" id="UP000585614"/>
    </source>
</evidence>
<reference evidence="1 2" key="1">
    <citation type="journal article" date="2020" name="Nature">
        <title>Six reference-quality genomes reveal evolution of bat adaptations.</title>
        <authorList>
            <person name="Jebb D."/>
            <person name="Huang Z."/>
            <person name="Pippel M."/>
            <person name="Hughes G.M."/>
            <person name="Lavrichenko K."/>
            <person name="Devanna P."/>
            <person name="Winkler S."/>
            <person name="Jermiin L.S."/>
            <person name="Skirmuntt E.C."/>
            <person name="Katzourakis A."/>
            <person name="Burkitt-Gray L."/>
            <person name="Ray D.A."/>
            <person name="Sullivan K.A.M."/>
            <person name="Roscito J.G."/>
            <person name="Kirilenko B.M."/>
            <person name="Davalos L.M."/>
            <person name="Corthals A.P."/>
            <person name="Power M.L."/>
            <person name="Jones G."/>
            <person name="Ransome R.D."/>
            <person name="Dechmann D.K.N."/>
            <person name="Locatelli A.G."/>
            <person name="Puechmaille S.J."/>
            <person name="Fedrigo O."/>
            <person name="Jarvis E.D."/>
            <person name="Hiller M."/>
            <person name="Vernes S.C."/>
            <person name="Myers E.W."/>
            <person name="Teeling E.C."/>
        </authorList>
    </citation>
    <scope>NUCLEOTIDE SEQUENCE [LARGE SCALE GENOMIC DNA]</scope>
    <source>
        <strain evidence="1">MRhiFer1</strain>
        <tissue evidence="1">Lung</tissue>
    </source>
</reference>
<proteinExistence type="predicted"/>
<organism evidence="1 2">
    <name type="scientific">Rhinolophus ferrumequinum</name>
    <name type="common">Greater horseshoe bat</name>
    <dbReference type="NCBI Taxonomy" id="59479"/>
    <lineage>
        <taxon>Eukaryota</taxon>
        <taxon>Metazoa</taxon>
        <taxon>Chordata</taxon>
        <taxon>Craniata</taxon>
        <taxon>Vertebrata</taxon>
        <taxon>Euteleostomi</taxon>
        <taxon>Mammalia</taxon>
        <taxon>Eutheria</taxon>
        <taxon>Laurasiatheria</taxon>
        <taxon>Chiroptera</taxon>
        <taxon>Yinpterochiroptera</taxon>
        <taxon>Rhinolophoidea</taxon>
        <taxon>Rhinolophidae</taxon>
        <taxon>Rhinolophinae</taxon>
        <taxon>Rhinolophus</taxon>
    </lineage>
</organism>
<comment type="caution">
    <text evidence="1">The sequence shown here is derived from an EMBL/GenBank/DDBJ whole genome shotgun (WGS) entry which is preliminary data.</text>
</comment>
<dbReference type="AlphaFoldDB" id="A0A7J7X5X9"/>
<sequence length="140" mass="15176">MEGTRALQWPTPSVPWHLWPEISCVTHPPTQAREKRGPVQGFVHPAIGKPVRSSLTPPQEVWCGRAEPVLVLGAQLCSALPGEGASWWVGRASVELRALLLPPWVLPLSRESCLPWMGGNAVSQTSLCGIPWDQDGGGQM</sequence>
<evidence type="ECO:0000313" key="1">
    <source>
        <dbReference type="EMBL" id="KAF6344826.1"/>
    </source>
</evidence>
<protein>
    <submittedName>
        <fullName evidence="1">Uncharacterized protein</fullName>
    </submittedName>
</protein>
<dbReference type="Proteomes" id="UP000585614">
    <property type="component" value="Unassembled WGS sequence"/>
</dbReference>
<dbReference type="EMBL" id="JACAGC010000009">
    <property type="protein sequence ID" value="KAF6344826.1"/>
    <property type="molecule type" value="Genomic_DNA"/>
</dbReference>
<name>A0A7J7X5X9_RHIFE</name>
<accession>A0A7J7X5X9</accession>